<dbReference type="STRING" id="2082308.A0A2K1QVY1"/>
<evidence type="ECO:0000313" key="2">
    <source>
        <dbReference type="EMBL" id="PNS19206.1"/>
    </source>
</evidence>
<gene>
    <name evidence="2" type="ORF">CAC42_2383</name>
</gene>
<dbReference type="EMBL" id="NKHZ01000032">
    <property type="protein sequence ID" value="PNS19206.1"/>
    <property type="molecule type" value="Genomic_DNA"/>
</dbReference>
<accession>A0A2K1QVY1</accession>
<keyword evidence="1" id="KW-0812">Transmembrane</keyword>
<dbReference type="OrthoDB" id="3436553at2759"/>
<evidence type="ECO:0000256" key="1">
    <source>
        <dbReference type="SAM" id="Phobius"/>
    </source>
</evidence>
<proteinExistence type="predicted"/>
<feature type="transmembrane region" description="Helical" evidence="1">
    <location>
        <begin position="20"/>
        <end position="40"/>
    </location>
</feature>
<organism evidence="2 3">
    <name type="scientific">Sphaceloma murrayae</name>
    <dbReference type="NCBI Taxonomy" id="2082308"/>
    <lineage>
        <taxon>Eukaryota</taxon>
        <taxon>Fungi</taxon>
        <taxon>Dikarya</taxon>
        <taxon>Ascomycota</taxon>
        <taxon>Pezizomycotina</taxon>
        <taxon>Dothideomycetes</taxon>
        <taxon>Dothideomycetidae</taxon>
        <taxon>Myriangiales</taxon>
        <taxon>Elsinoaceae</taxon>
        <taxon>Sphaceloma</taxon>
    </lineage>
</organism>
<protein>
    <submittedName>
        <fullName evidence="2">Uncharacterized protein</fullName>
    </submittedName>
</protein>
<sequence>MSDDMRHGYVAEPSIGHEMGVMFGFIGAMVLSMILYGVAWQMGNKRSARKEAERIDALRASGWLKEKEDRAGHHTEKKEEVTLQ</sequence>
<dbReference type="Proteomes" id="UP000243797">
    <property type="component" value="Unassembled WGS sequence"/>
</dbReference>
<name>A0A2K1QVY1_9PEZI</name>
<keyword evidence="1" id="KW-1133">Transmembrane helix</keyword>
<dbReference type="InParanoid" id="A0A2K1QVY1"/>
<evidence type="ECO:0000313" key="3">
    <source>
        <dbReference type="Proteomes" id="UP000243797"/>
    </source>
</evidence>
<keyword evidence="1" id="KW-0472">Membrane</keyword>
<dbReference type="AlphaFoldDB" id="A0A2K1QVY1"/>
<comment type="caution">
    <text evidence="2">The sequence shown here is derived from an EMBL/GenBank/DDBJ whole genome shotgun (WGS) entry which is preliminary data.</text>
</comment>
<reference evidence="2 3" key="1">
    <citation type="submission" date="2017-06" db="EMBL/GenBank/DDBJ databases">
        <title>Draft genome sequence of a variant of Elsinoe murrayae.</title>
        <authorList>
            <person name="Cheng Q."/>
        </authorList>
    </citation>
    <scope>NUCLEOTIDE SEQUENCE [LARGE SCALE GENOMIC DNA]</scope>
    <source>
        <strain evidence="2 3">CQ-2017a</strain>
    </source>
</reference>
<keyword evidence="3" id="KW-1185">Reference proteome</keyword>